<reference evidence="2" key="1">
    <citation type="submission" date="2018-04" db="EMBL/GenBank/DDBJ databases">
        <title>Transcriptome of Schizaphis graminum biotype I.</title>
        <authorList>
            <person name="Scully E.D."/>
            <person name="Geib S.M."/>
            <person name="Palmer N.A."/>
            <person name="Koch K."/>
            <person name="Bradshaw J."/>
            <person name="Heng-Moss T."/>
            <person name="Sarath G."/>
        </authorList>
    </citation>
    <scope>NUCLEOTIDE SEQUENCE</scope>
</reference>
<dbReference type="PANTHER" id="PTHR12876:SF35">
    <property type="entry name" value="LD08718P-RELATED"/>
    <property type="match status" value="1"/>
</dbReference>
<dbReference type="GO" id="GO:0036464">
    <property type="term" value="C:cytoplasmic ribonucleoprotein granule"/>
    <property type="evidence" value="ECO:0007669"/>
    <property type="project" value="TreeGrafter"/>
</dbReference>
<gene>
    <name evidence="2" type="primary">ZC3H12B_0</name>
    <name evidence="2" type="ORF">g.15654</name>
</gene>
<dbReference type="AlphaFoldDB" id="A0A2S2PEP8"/>
<organism evidence="2">
    <name type="scientific">Schizaphis graminum</name>
    <name type="common">Green bug aphid</name>
    <dbReference type="NCBI Taxonomy" id="13262"/>
    <lineage>
        <taxon>Eukaryota</taxon>
        <taxon>Metazoa</taxon>
        <taxon>Ecdysozoa</taxon>
        <taxon>Arthropoda</taxon>
        <taxon>Hexapoda</taxon>
        <taxon>Insecta</taxon>
        <taxon>Pterygota</taxon>
        <taxon>Neoptera</taxon>
        <taxon>Paraneoptera</taxon>
        <taxon>Hemiptera</taxon>
        <taxon>Sternorrhyncha</taxon>
        <taxon>Aphidomorpha</taxon>
        <taxon>Aphidoidea</taxon>
        <taxon>Aphididae</taxon>
        <taxon>Aphidini</taxon>
        <taxon>Schizaphis</taxon>
    </lineage>
</organism>
<name>A0A2S2PEP8_SCHGA</name>
<sequence length="279" mass="31055">MDLLKLQTRPIPAYGILGFINKVRSPNTAALNDTNNGAIDLTLGAITGNHMMAYNNYGRIQNDANIFHQINYIPPRPIECITISDEDDDNNTVYLQSNQSVQSAQSEHSSGQFIQSPGQSVQSALSVQSVQSPVQSVQSPGQSVQSAGQPLQYIQHNYMRQEPNYFQRLISPTTSSIVLGRQRPIIIDGLNIGYAHGCNKKFSAKGMVLCVQYFTNLGFRSVRILLPHHYQGMPGSETHSDISLLLNAGYVFFTPSRKIKDVRLTCYSDRFWMNLGLVL</sequence>
<dbReference type="GO" id="GO:0005634">
    <property type="term" value="C:nucleus"/>
    <property type="evidence" value="ECO:0007669"/>
    <property type="project" value="TreeGrafter"/>
</dbReference>
<dbReference type="Gene3D" id="3.40.50.11980">
    <property type="match status" value="1"/>
</dbReference>
<dbReference type="Pfam" id="PF11977">
    <property type="entry name" value="RNase_Zc3h12a"/>
    <property type="match status" value="1"/>
</dbReference>
<dbReference type="PANTHER" id="PTHR12876">
    <property type="entry name" value="N4BP1-RELATED"/>
    <property type="match status" value="1"/>
</dbReference>
<dbReference type="GO" id="GO:0004521">
    <property type="term" value="F:RNA endonuclease activity"/>
    <property type="evidence" value="ECO:0007669"/>
    <property type="project" value="TreeGrafter"/>
</dbReference>
<dbReference type="GO" id="GO:0003729">
    <property type="term" value="F:mRNA binding"/>
    <property type="evidence" value="ECO:0007669"/>
    <property type="project" value="TreeGrafter"/>
</dbReference>
<evidence type="ECO:0000313" key="2">
    <source>
        <dbReference type="EMBL" id="MBY27927.1"/>
    </source>
</evidence>
<protein>
    <submittedName>
        <fullName evidence="2">Putative ribonuclease ZC3H12B</fullName>
    </submittedName>
</protein>
<evidence type="ECO:0000259" key="1">
    <source>
        <dbReference type="Pfam" id="PF11977"/>
    </source>
</evidence>
<feature type="domain" description="RNase NYN" evidence="1">
    <location>
        <begin position="182"/>
        <end position="274"/>
    </location>
</feature>
<proteinExistence type="predicted"/>
<dbReference type="InterPro" id="IPR051101">
    <property type="entry name" value="ZC3H12/N4BP1_RNase_Reg"/>
</dbReference>
<dbReference type="EMBL" id="GGMR01015308">
    <property type="protein sequence ID" value="MBY27927.1"/>
    <property type="molecule type" value="Transcribed_RNA"/>
</dbReference>
<dbReference type="InterPro" id="IPR021869">
    <property type="entry name" value="RNase_Zc3h12_NYN"/>
</dbReference>
<accession>A0A2S2PEP8</accession>